<keyword evidence="1" id="KW-0418">Kinase</keyword>
<proteinExistence type="predicted"/>
<dbReference type="STRING" id="74649.A0A2P6PVD2"/>
<dbReference type="EC" id="2.7.11.1" evidence="1"/>
<gene>
    <name evidence="1" type="ORF">RchiOBHm_Chr6g0288581</name>
</gene>
<dbReference type="InterPro" id="IPR046959">
    <property type="entry name" value="PRK1-6/SRF4-like"/>
</dbReference>
<dbReference type="Proteomes" id="UP000238479">
    <property type="component" value="Chromosome 6"/>
</dbReference>
<evidence type="ECO:0000313" key="2">
    <source>
        <dbReference type="Proteomes" id="UP000238479"/>
    </source>
</evidence>
<dbReference type="PRINTS" id="PR00019">
    <property type="entry name" value="LEURICHRPT"/>
</dbReference>
<evidence type="ECO:0000313" key="1">
    <source>
        <dbReference type="EMBL" id="PRQ25894.1"/>
    </source>
</evidence>
<dbReference type="Gramene" id="PRQ25894">
    <property type="protein sequence ID" value="PRQ25894"/>
    <property type="gene ID" value="RchiOBHm_Chr6g0288581"/>
</dbReference>
<reference evidence="1 2" key="1">
    <citation type="journal article" date="2018" name="Nat. Genet.">
        <title>The Rosa genome provides new insights in the design of modern roses.</title>
        <authorList>
            <person name="Bendahmane M."/>
        </authorList>
    </citation>
    <scope>NUCLEOTIDE SEQUENCE [LARGE SCALE GENOMIC DNA]</scope>
    <source>
        <strain evidence="2">cv. Old Blush</strain>
    </source>
</reference>
<dbReference type="PANTHER" id="PTHR48007:SF4">
    <property type="entry name" value="LEUCINE-RICH REPEAT RECEPTOR-LIKE PROTEIN KINASE PXC1"/>
    <property type="match status" value="1"/>
</dbReference>
<dbReference type="PANTHER" id="PTHR48007">
    <property type="entry name" value="LEUCINE-RICH REPEAT RECEPTOR-LIKE PROTEIN KINASE PXC1"/>
    <property type="match status" value="1"/>
</dbReference>
<dbReference type="PROSITE" id="PS51450">
    <property type="entry name" value="LRR"/>
    <property type="match status" value="1"/>
</dbReference>
<keyword evidence="1" id="KW-0723">Serine/threonine-protein kinase</keyword>
<dbReference type="OMA" id="DNIVSGH"/>
<dbReference type="InterPro" id="IPR001611">
    <property type="entry name" value="Leu-rich_rpt"/>
</dbReference>
<protein>
    <submittedName>
        <fullName evidence="1">Putative non-specific serine/threonine protein kinase</fullName>
        <ecNumber evidence="1">2.7.11.1</ecNumber>
    </submittedName>
</protein>
<dbReference type="Pfam" id="PF00560">
    <property type="entry name" value="LRR_1"/>
    <property type="match status" value="4"/>
</dbReference>
<dbReference type="GO" id="GO:0004674">
    <property type="term" value="F:protein serine/threonine kinase activity"/>
    <property type="evidence" value="ECO:0007669"/>
    <property type="project" value="UniProtKB-KW"/>
</dbReference>
<dbReference type="SUPFAM" id="SSF52058">
    <property type="entry name" value="L domain-like"/>
    <property type="match status" value="1"/>
</dbReference>
<comment type="caution">
    <text evidence="1">The sequence shown here is derived from an EMBL/GenBank/DDBJ whole genome shotgun (WGS) entry which is preliminary data.</text>
</comment>
<keyword evidence="1" id="KW-0808">Transferase</keyword>
<name>A0A2P6PVD2_ROSCH</name>
<dbReference type="Gene3D" id="3.80.10.10">
    <property type="entry name" value="Ribonuclease Inhibitor"/>
    <property type="match status" value="1"/>
</dbReference>
<dbReference type="InterPro" id="IPR032675">
    <property type="entry name" value="LRR_dom_sf"/>
</dbReference>
<keyword evidence="2" id="KW-1185">Reference proteome</keyword>
<sequence>MWYYQSTTNIHACSQTERTSLLSLALTLSSPSSLNWTSNDCCRWQGTNCDAAGWVTHLSLPFKGLTLKQGTAFPSFTVVLGNLTHLTHLNLSHNSLDQSVGSFLSLSHLEVLDLSSNLLSGELPLSLPSSIRMLDLSNNQFSGSIPSSFFRQARNLTSFLVSNNTFSGSIPSLVCLHSSPLIRVLEFSFNEFNGSLPSGLGE</sequence>
<dbReference type="AlphaFoldDB" id="A0A2P6PVD2"/>
<accession>A0A2P6PVD2</accession>
<organism evidence="1 2">
    <name type="scientific">Rosa chinensis</name>
    <name type="common">China rose</name>
    <dbReference type="NCBI Taxonomy" id="74649"/>
    <lineage>
        <taxon>Eukaryota</taxon>
        <taxon>Viridiplantae</taxon>
        <taxon>Streptophyta</taxon>
        <taxon>Embryophyta</taxon>
        <taxon>Tracheophyta</taxon>
        <taxon>Spermatophyta</taxon>
        <taxon>Magnoliopsida</taxon>
        <taxon>eudicotyledons</taxon>
        <taxon>Gunneridae</taxon>
        <taxon>Pentapetalae</taxon>
        <taxon>rosids</taxon>
        <taxon>fabids</taxon>
        <taxon>Rosales</taxon>
        <taxon>Rosaceae</taxon>
        <taxon>Rosoideae</taxon>
        <taxon>Rosoideae incertae sedis</taxon>
        <taxon>Rosa</taxon>
    </lineage>
</organism>
<dbReference type="EMBL" id="PDCK01000044">
    <property type="protein sequence ID" value="PRQ25894.1"/>
    <property type="molecule type" value="Genomic_DNA"/>
</dbReference>